<dbReference type="InterPro" id="IPR013096">
    <property type="entry name" value="Cupin_2"/>
</dbReference>
<dbReference type="GO" id="GO:0046872">
    <property type="term" value="F:metal ion binding"/>
    <property type="evidence" value="ECO:0007669"/>
    <property type="project" value="UniProtKB-KW"/>
</dbReference>
<feature type="transmembrane region" description="Helical" evidence="2">
    <location>
        <begin position="25"/>
        <end position="48"/>
    </location>
</feature>
<evidence type="ECO:0000313" key="4">
    <source>
        <dbReference type="EMBL" id="RNB70295.1"/>
    </source>
</evidence>
<dbReference type="SUPFAM" id="SSF51182">
    <property type="entry name" value="RmlC-like cupins"/>
    <property type="match status" value="1"/>
</dbReference>
<comment type="caution">
    <text evidence="4">The sequence shown here is derived from an EMBL/GenBank/DDBJ whole genome shotgun (WGS) entry which is preliminary data.</text>
</comment>
<dbReference type="PANTHER" id="PTHR35848">
    <property type="entry name" value="OXALATE-BINDING PROTEIN"/>
    <property type="match status" value="1"/>
</dbReference>
<dbReference type="AlphaFoldDB" id="A0A3M8C5V9"/>
<dbReference type="EMBL" id="RHHR01000034">
    <property type="protein sequence ID" value="RNB70295.1"/>
    <property type="molecule type" value="Genomic_DNA"/>
</dbReference>
<evidence type="ECO:0000256" key="2">
    <source>
        <dbReference type="SAM" id="Phobius"/>
    </source>
</evidence>
<evidence type="ECO:0000256" key="1">
    <source>
        <dbReference type="ARBA" id="ARBA00022723"/>
    </source>
</evidence>
<dbReference type="InterPro" id="IPR011051">
    <property type="entry name" value="RmlC_Cupin_sf"/>
</dbReference>
<dbReference type="Proteomes" id="UP000282028">
    <property type="component" value="Unassembled WGS sequence"/>
</dbReference>
<keyword evidence="2" id="KW-0812">Transmembrane</keyword>
<dbReference type="OrthoDB" id="9806121at2"/>
<dbReference type="Pfam" id="PF07883">
    <property type="entry name" value="Cupin_2"/>
    <property type="match status" value="1"/>
</dbReference>
<dbReference type="InterPro" id="IPR014710">
    <property type="entry name" value="RmlC-like_jellyroll"/>
</dbReference>
<keyword evidence="1" id="KW-0479">Metal-binding</keyword>
<accession>A0A3M8C5V9</accession>
<dbReference type="InterPro" id="IPR019635">
    <property type="entry name" value="DUF2500"/>
</dbReference>
<keyword evidence="2" id="KW-1133">Transmembrane helix</keyword>
<protein>
    <submittedName>
        <fullName evidence="4">DUF2500 family protein</fullName>
    </submittedName>
</protein>
<keyword evidence="2" id="KW-0472">Membrane</keyword>
<keyword evidence="5" id="KW-1185">Reference proteome</keyword>
<reference evidence="4 5" key="1">
    <citation type="submission" date="2018-10" db="EMBL/GenBank/DDBJ databases">
        <title>Phylogenomics of Brevibacillus.</title>
        <authorList>
            <person name="Dunlap C."/>
        </authorList>
    </citation>
    <scope>NUCLEOTIDE SEQUENCE [LARGE SCALE GENOMIC DNA]</scope>
    <source>
        <strain evidence="4 5">JCM 12215</strain>
    </source>
</reference>
<dbReference type="InterPro" id="IPR051610">
    <property type="entry name" value="GPI/OXD"/>
</dbReference>
<name>A0A3M8C5V9_9BACL</name>
<dbReference type="Gene3D" id="2.60.120.10">
    <property type="entry name" value="Jelly Rolls"/>
    <property type="match status" value="1"/>
</dbReference>
<feature type="domain" description="Cupin type-2" evidence="3">
    <location>
        <begin position="195"/>
        <end position="260"/>
    </location>
</feature>
<gene>
    <name evidence="4" type="ORF">EDM52_17165</name>
</gene>
<proteinExistence type="predicted"/>
<dbReference type="Gene3D" id="2.40.50.660">
    <property type="match status" value="1"/>
</dbReference>
<evidence type="ECO:0000259" key="3">
    <source>
        <dbReference type="Pfam" id="PF07883"/>
    </source>
</evidence>
<dbReference type="PANTHER" id="PTHR35848:SF9">
    <property type="entry name" value="SLL1358 PROTEIN"/>
    <property type="match status" value="1"/>
</dbReference>
<organism evidence="4 5">
    <name type="scientific">Brevibacillus invocatus</name>
    <dbReference type="NCBI Taxonomy" id="173959"/>
    <lineage>
        <taxon>Bacteria</taxon>
        <taxon>Bacillati</taxon>
        <taxon>Bacillota</taxon>
        <taxon>Bacilli</taxon>
        <taxon>Bacillales</taxon>
        <taxon>Paenibacillaceae</taxon>
        <taxon>Brevibacillus</taxon>
    </lineage>
</organism>
<dbReference type="Pfam" id="PF10694">
    <property type="entry name" value="DUF2500"/>
    <property type="match status" value="1"/>
</dbReference>
<evidence type="ECO:0000313" key="5">
    <source>
        <dbReference type="Proteomes" id="UP000282028"/>
    </source>
</evidence>
<sequence length="272" mass="31100">MENMEKPMLQEERQLFFDPFYSDGFSIFNILFVIIPLIIFGTIAFIVIKGVSTWMSNNASPVREEEVTVIGKRIQVWGGSNNSSANTSYYITFELANGERIELGVKGSVYGACKEDETGLLTFQGTRFKSFQPRATASRKVEQPTPVQQQAPETHEFFRPNKISKKSAEHYNWGAACDGWHLAKGNNLSVIHERMPGKTEEVRHYHERARQFFFVLSGEAMLEVDGVRLMLREQEGAEVPPGVWHQMKNERFDEVEFLVISTPPTRGDRKEE</sequence>